<evidence type="ECO:0000256" key="1">
    <source>
        <dbReference type="SAM" id="MobiDB-lite"/>
    </source>
</evidence>
<dbReference type="EMBL" id="LDAU01000096">
    <property type="protein sequence ID" value="KRX06362.1"/>
    <property type="molecule type" value="Genomic_DNA"/>
</dbReference>
<keyword evidence="3" id="KW-1185">Reference proteome</keyword>
<dbReference type="InParanoid" id="A0A0V0QWE1"/>
<accession>A0A0V0QWE1</accession>
<feature type="region of interest" description="Disordered" evidence="1">
    <location>
        <begin position="631"/>
        <end position="651"/>
    </location>
</feature>
<dbReference type="Gene3D" id="3.80.10.10">
    <property type="entry name" value="Ribonuclease Inhibitor"/>
    <property type="match status" value="1"/>
</dbReference>
<name>A0A0V0QWE1_PSEPJ</name>
<dbReference type="AlphaFoldDB" id="A0A0V0QWE1"/>
<protein>
    <recommendedName>
        <fullName evidence="4">Kinase domain protein</fullName>
    </recommendedName>
</protein>
<reference evidence="2 3" key="1">
    <citation type="journal article" date="2015" name="Sci. Rep.">
        <title>Genome of the facultative scuticociliatosis pathogen Pseudocohnilembus persalinus provides insight into its virulence through horizontal gene transfer.</title>
        <authorList>
            <person name="Xiong J."/>
            <person name="Wang G."/>
            <person name="Cheng J."/>
            <person name="Tian M."/>
            <person name="Pan X."/>
            <person name="Warren A."/>
            <person name="Jiang C."/>
            <person name="Yuan D."/>
            <person name="Miao W."/>
        </authorList>
    </citation>
    <scope>NUCLEOTIDE SEQUENCE [LARGE SCALE GENOMIC DNA]</scope>
    <source>
        <strain evidence="2">36N120E</strain>
    </source>
</reference>
<evidence type="ECO:0000313" key="2">
    <source>
        <dbReference type="EMBL" id="KRX06362.1"/>
    </source>
</evidence>
<dbReference type="Proteomes" id="UP000054937">
    <property type="component" value="Unassembled WGS sequence"/>
</dbReference>
<feature type="compositionally biased region" description="Acidic residues" evidence="1">
    <location>
        <begin position="632"/>
        <end position="651"/>
    </location>
</feature>
<evidence type="ECO:0008006" key="4">
    <source>
        <dbReference type="Google" id="ProtNLM"/>
    </source>
</evidence>
<dbReference type="InterPro" id="IPR032675">
    <property type="entry name" value="LRR_dom_sf"/>
</dbReference>
<organism evidence="2 3">
    <name type="scientific">Pseudocohnilembus persalinus</name>
    <name type="common">Ciliate</name>
    <dbReference type="NCBI Taxonomy" id="266149"/>
    <lineage>
        <taxon>Eukaryota</taxon>
        <taxon>Sar</taxon>
        <taxon>Alveolata</taxon>
        <taxon>Ciliophora</taxon>
        <taxon>Intramacronucleata</taxon>
        <taxon>Oligohymenophorea</taxon>
        <taxon>Scuticociliatia</taxon>
        <taxon>Philasterida</taxon>
        <taxon>Pseudocohnilembidae</taxon>
        <taxon>Pseudocohnilembus</taxon>
    </lineage>
</organism>
<evidence type="ECO:0000313" key="3">
    <source>
        <dbReference type="Proteomes" id="UP000054937"/>
    </source>
</evidence>
<proteinExistence type="predicted"/>
<dbReference type="SUPFAM" id="SSF52047">
    <property type="entry name" value="RNI-like"/>
    <property type="match status" value="1"/>
</dbReference>
<sequence>MSNNTHHIFSQKQLENSQNSLQNLKNQNLILNFSQKTLKNTQSFFELLNNLKLTLDSFSFCLDQEESDSEEEEEKKNKEQQKFDENDLKQLFKFIKSSASENFYALNLYLDRLQLKKGGIFFANGLKNLGNKIKNLEISLNENNISEDFLAKIFDGIETCAPSLQKLVFLADKNKIKDFTQISEKISKNLFPKLSKINNLQISFNNNKFLNENFVLEIFEGLSNAVKNKQIQNLHTLELSFDGTNFSQNNQNKVFDKLKELLLILEQSIPENKLQRVYISFEESKNLKNQLGLQKLREISDQFKQFIISYDEKQIEFQDFYKFKKQMENQQNLQKFQTNTYNLVLEFPDQAVMDHDIKFLIETLKPLKDKLRFLDIDLSSNDLTDKSFQKLAQFIQSCKKLKQLELTLAKNDLTDDFLGQTELFQSQKYLESFTLDIFNNQKITDKFFENLVDQILKQSNTLRFKLETLKLYLGDSKEQISDVALANISKIFKNQQLINLTDFALNIRNCQKITKNSIQQNILNLIFDPKILNQQFQQTQKNDKNDQYIENLSNLKNIDLGFQDLNLSEEEIQEIITQLAENNLKKIKNLYEYDIEIDFSDNKLNQQKKSPQYLEIIQQDIPNFKCILFNDNDQESENDENSNDESECSEN</sequence>
<comment type="caution">
    <text evidence="2">The sequence shown here is derived from an EMBL/GenBank/DDBJ whole genome shotgun (WGS) entry which is preliminary data.</text>
</comment>
<gene>
    <name evidence="2" type="ORF">PPERSA_04975</name>
</gene>